<keyword evidence="1" id="KW-1133">Transmembrane helix</keyword>
<proteinExistence type="predicted"/>
<feature type="non-terminal residue" evidence="2">
    <location>
        <position position="1"/>
    </location>
</feature>
<keyword evidence="1" id="KW-0812">Transmembrane</keyword>
<keyword evidence="1" id="KW-0472">Membrane</keyword>
<evidence type="ECO:0000313" key="2">
    <source>
        <dbReference type="EMBL" id="CDW34845.1"/>
    </source>
</evidence>
<sequence length="77" mass="9113">KLIEIGNQYCLLNYAEGINKKIIITNTIDSNLVLTSWISIFLLLNSTFFLWFYTNQKKTIYYYNLTTLVSVFFLLPF</sequence>
<feature type="transmembrane region" description="Helical" evidence="1">
    <location>
        <begin position="34"/>
        <end position="53"/>
    </location>
</feature>
<evidence type="ECO:0000256" key="1">
    <source>
        <dbReference type="SAM" id="Phobius"/>
    </source>
</evidence>
<reference evidence="2" key="1">
    <citation type="submission" date="2014-05" db="EMBL/GenBank/DDBJ databases">
        <authorList>
            <person name="Chronopoulou M."/>
        </authorList>
    </citation>
    <scope>NUCLEOTIDE SEQUENCE</scope>
    <source>
        <tissue evidence="2">Whole organism</tissue>
    </source>
</reference>
<protein>
    <submittedName>
        <fullName evidence="2">Uncharacterized protein</fullName>
    </submittedName>
</protein>
<accession>A0A0K2U9X8</accession>
<feature type="transmembrane region" description="Helical" evidence="1">
    <location>
        <begin position="60"/>
        <end position="76"/>
    </location>
</feature>
<organism evidence="2">
    <name type="scientific">Lepeophtheirus salmonis</name>
    <name type="common">Salmon louse</name>
    <name type="synonym">Caligus salmonis</name>
    <dbReference type="NCBI Taxonomy" id="72036"/>
    <lineage>
        <taxon>Eukaryota</taxon>
        <taxon>Metazoa</taxon>
        <taxon>Ecdysozoa</taxon>
        <taxon>Arthropoda</taxon>
        <taxon>Crustacea</taxon>
        <taxon>Multicrustacea</taxon>
        <taxon>Hexanauplia</taxon>
        <taxon>Copepoda</taxon>
        <taxon>Siphonostomatoida</taxon>
        <taxon>Caligidae</taxon>
        <taxon>Lepeophtheirus</taxon>
    </lineage>
</organism>
<name>A0A0K2U9X8_LEPSM</name>
<dbReference type="AlphaFoldDB" id="A0A0K2U9X8"/>
<dbReference type="EMBL" id="HACA01017484">
    <property type="protein sequence ID" value="CDW34845.1"/>
    <property type="molecule type" value="Transcribed_RNA"/>
</dbReference>